<dbReference type="EMBL" id="JASBWR010000077">
    <property type="protein sequence ID" value="KAJ9098417.1"/>
    <property type="molecule type" value="Genomic_DNA"/>
</dbReference>
<accession>A0ACC2VIN1</accession>
<dbReference type="Proteomes" id="UP001241377">
    <property type="component" value="Unassembled WGS sequence"/>
</dbReference>
<protein>
    <submittedName>
        <fullName evidence="1">Uncharacterized protein</fullName>
    </submittedName>
</protein>
<name>A0ACC2VIN1_9TREE</name>
<proteinExistence type="predicted"/>
<reference evidence="1" key="1">
    <citation type="submission" date="2023-04" db="EMBL/GenBank/DDBJ databases">
        <title>Draft Genome sequencing of Naganishia species isolated from polar environments using Oxford Nanopore Technology.</title>
        <authorList>
            <person name="Leo P."/>
            <person name="Venkateswaran K."/>
        </authorList>
    </citation>
    <scope>NUCLEOTIDE SEQUENCE</scope>
    <source>
        <strain evidence="1">MNA-CCFEE 5261</strain>
    </source>
</reference>
<organism evidence="1 2">
    <name type="scientific">Naganishia cerealis</name>
    <dbReference type="NCBI Taxonomy" id="610337"/>
    <lineage>
        <taxon>Eukaryota</taxon>
        <taxon>Fungi</taxon>
        <taxon>Dikarya</taxon>
        <taxon>Basidiomycota</taxon>
        <taxon>Agaricomycotina</taxon>
        <taxon>Tremellomycetes</taxon>
        <taxon>Filobasidiales</taxon>
        <taxon>Filobasidiaceae</taxon>
        <taxon>Naganishia</taxon>
    </lineage>
</organism>
<sequence length="279" mass="30072">MIRKTLTTHLAPLRPLVIARNVAQITLIHSVPSMKTKVPTKQHSLELSNLRKQLLDRPGLLGIKRGMITWYTEDGNQFAATVLEVDSCEVMANKTKETDGYTAVMVGLGTKLKNLTPDQLRLAQQAGVSPKRSIREFRVRDESGLIPVGTELRADYFAVGQLVDVSGVSKGKGFAGVIKRHGFAGLQASHGVSKAHRSAGSTGATQDPGRVLPGKKMAGHMGAVNRTVFNNEVLHADGDAGILVVKGVVPGPNKSVIKIRDAKKLYGRSLLSMKNVNRT</sequence>
<gene>
    <name evidence="1" type="ORF">QFC19_006416</name>
</gene>
<evidence type="ECO:0000313" key="1">
    <source>
        <dbReference type="EMBL" id="KAJ9098417.1"/>
    </source>
</evidence>
<comment type="caution">
    <text evidence="1">The sequence shown here is derived from an EMBL/GenBank/DDBJ whole genome shotgun (WGS) entry which is preliminary data.</text>
</comment>
<keyword evidence="2" id="KW-1185">Reference proteome</keyword>
<evidence type="ECO:0000313" key="2">
    <source>
        <dbReference type="Proteomes" id="UP001241377"/>
    </source>
</evidence>